<accession>A0A4Q7TP73</accession>
<evidence type="ECO:0000313" key="4">
    <source>
        <dbReference type="Proteomes" id="UP000291832"/>
    </source>
</evidence>
<evidence type="ECO:0000256" key="2">
    <source>
        <dbReference type="SAM" id="SignalP"/>
    </source>
</evidence>
<comment type="caution">
    <text evidence="3">The sequence shown here is derived from an EMBL/GenBank/DDBJ whole genome shotgun (WGS) entry which is preliminary data.</text>
</comment>
<feature type="signal peptide" evidence="2">
    <location>
        <begin position="1"/>
        <end position="28"/>
    </location>
</feature>
<dbReference type="OrthoDB" id="9895855at2"/>
<evidence type="ECO:0008006" key="5">
    <source>
        <dbReference type="Google" id="ProtNLM"/>
    </source>
</evidence>
<name>A0A4Q7TP73_9MICO</name>
<dbReference type="EMBL" id="SHKI01000007">
    <property type="protein sequence ID" value="RZT61092.1"/>
    <property type="molecule type" value="Genomic_DNA"/>
</dbReference>
<keyword evidence="4" id="KW-1185">Reference proteome</keyword>
<sequence length="203" mass="21575">MTHPPTGKKRALLSVGAVLAVGAAVTWAAVSSSVETATLFDGSRNTLDVRAQASFDPDWRPGSLTEMSADPISVHDEDLGTLLPGESRTIYVAVGNASPRNPALVTMHIDDPDDLTGVPGEDGERAELFADFLFTVEEDGAVLLDRVPGTTVADLHHTWARPLKAQATRFLTVTVTLDPARTDPNRPAHSGVSVRFDGVSVPR</sequence>
<proteinExistence type="predicted"/>
<evidence type="ECO:0000256" key="1">
    <source>
        <dbReference type="SAM" id="MobiDB-lite"/>
    </source>
</evidence>
<dbReference type="Proteomes" id="UP000291832">
    <property type="component" value="Unassembled WGS sequence"/>
</dbReference>
<feature type="chain" id="PRO_5020583302" description="Ribosomally synthesized peptide with SipW-like signal peptide" evidence="2">
    <location>
        <begin position="29"/>
        <end position="203"/>
    </location>
</feature>
<keyword evidence="2" id="KW-0732">Signal</keyword>
<evidence type="ECO:0000313" key="3">
    <source>
        <dbReference type="EMBL" id="RZT61092.1"/>
    </source>
</evidence>
<gene>
    <name evidence="3" type="ORF">EV139_2841</name>
</gene>
<organism evidence="3 4">
    <name type="scientific">Leucobacter luti</name>
    <dbReference type="NCBI Taxonomy" id="340320"/>
    <lineage>
        <taxon>Bacteria</taxon>
        <taxon>Bacillati</taxon>
        <taxon>Actinomycetota</taxon>
        <taxon>Actinomycetes</taxon>
        <taxon>Micrococcales</taxon>
        <taxon>Microbacteriaceae</taxon>
        <taxon>Leucobacter</taxon>
    </lineage>
</organism>
<feature type="region of interest" description="Disordered" evidence="1">
    <location>
        <begin position="181"/>
        <end position="203"/>
    </location>
</feature>
<dbReference type="RefSeq" id="WP_130455220.1">
    <property type="nucleotide sequence ID" value="NZ_QYAG01000003.1"/>
</dbReference>
<reference evidence="3 4" key="1">
    <citation type="journal article" date="2015" name="Stand. Genomic Sci.">
        <title>Genomic Encyclopedia of Bacterial and Archaeal Type Strains, Phase III: the genomes of soil and plant-associated and newly described type strains.</title>
        <authorList>
            <person name="Whitman W.B."/>
            <person name="Woyke T."/>
            <person name="Klenk H.P."/>
            <person name="Zhou Y."/>
            <person name="Lilburn T.G."/>
            <person name="Beck B.J."/>
            <person name="De Vos P."/>
            <person name="Vandamme P."/>
            <person name="Eisen J.A."/>
            <person name="Garrity G."/>
            <person name="Hugenholtz P."/>
            <person name="Kyrpides N.C."/>
        </authorList>
    </citation>
    <scope>NUCLEOTIDE SEQUENCE [LARGE SCALE GENOMIC DNA]</scope>
    <source>
        <strain evidence="3 4">RF6</strain>
    </source>
</reference>
<dbReference type="AlphaFoldDB" id="A0A4Q7TP73"/>
<protein>
    <recommendedName>
        <fullName evidence="5">Ribosomally synthesized peptide with SipW-like signal peptide</fullName>
    </recommendedName>
</protein>